<keyword evidence="9" id="KW-0460">Magnesium</keyword>
<dbReference type="InterPro" id="IPR043502">
    <property type="entry name" value="DNA/RNA_pol_sf"/>
</dbReference>
<dbReference type="EMBL" id="BTSY01000003">
    <property type="protein sequence ID" value="GMT18102.1"/>
    <property type="molecule type" value="Genomic_DNA"/>
</dbReference>
<evidence type="ECO:0000256" key="8">
    <source>
        <dbReference type="ARBA" id="ARBA00022763"/>
    </source>
</evidence>
<evidence type="ECO:0000256" key="5">
    <source>
        <dbReference type="ARBA" id="ARBA00022679"/>
    </source>
</evidence>
<dbReference type="GO" id="GO:0003684">
    <property type="term" value="F:damaged DNA binding"/>
    <property type="evidence" value="ECO:0007669"/>
    <property type="project" value="InterPro"/>
</dbReference>
<evidence type="ECO:0000313" key="15">
    <source>
        <dbReference type="Proteomes" id="UP001432322"/>
    </source>
</evidence>
<feature type="non-terminal residue" evidence="14">
    <location>
        <position position="1"/>
    </location>
</feature>
<gene>
    <name evidence="14" type="ORF">PFISCL1PPCAC_9399</name>
</gene>
<comment type="subcellular location">
    <subcellularLocation>
        <location evidence="1">Nucleus</location>
    </subcellularLocation>
</comment>
<evidence type="ECO:0000256" key="9">
    <source>
        <dbReference type="ARBA" id="ARBA00022842"/>
    </source>
</evidence>
<accession>A0AAV5VJ45</accession>
<evidence type="ECO:0000313" key="14">
    <source>
        <dbReference type="EMBL" id="GMT18102.1"/>
    </source>
</evidence>
<evidence type="ECO:0000256" key="10">
    <source>
        <dbReference type="ARBA" id="ARBA00023125"/>
    </source>
</evidence>
<dbReference type="GO" id="GO:0046872">
    <property type="term" value="F:metal ion binding"/>
    <property type="evidence" value="ECO:0007669"/>
    <property type="project" value="UniProtKB-KW"/>
</dbReference>
<dbReference type="InterPro" id="IPR043128">
    <property type="entry name" value="Rev_trsase/Diguanyl_cyclase"/>
</dbReference>
<dbReference type="Pfam" id="PF11799">
    <property type="entry name" value="IMS_C"/>
    <property type="match status" value="1"/>
</dbReference>
<evidence type="ECO:0000256" key="4">
    <source>
        <dbReference type="ARBA" id="ARBA00022634"/>
    </source>
</evidence>
<evidence type="ECO:0000256" key="11">
    <source>
        <dbReference type="ARBA" id="ARBA00023204"/>
    </source>
</evidence>
<evidence type="ECO:0000256" key="3">
    <source>
        <dbReference type="ARBA" id="ARBA00020399"/>
    </source>
</evidence>
<dbReference type="Gene3D" id="1.10.150.20">
    <property type="entry name" value="5' to 3' exonuclease, C-terminal subdomain"/>
    <property type="match status" value="1"/>
</dbReference>
<reference evidence="14" key="1">
    <citation type="submission" date="2023-10" db="EMBL/GenBank/DDBJ databases">
        <title>Genome assembly of Pristionchus species.</title>
        <authorList>
            <person name="Yoshida K."/>
            <person name="Sommer R.J."/>
        </authorList>
    </citation>
    <scope>NUCLEOTIDE SEQUENCE</scope>
    <source>
        <strain evidence="14">RS5133</strain>
    </source>
</reference>
<keyword evidence="4" id="KW-0237">DNA synthesis</keyword>
<evidence type="ECO:0000256" key="7">
    <source>
        <dbReference type="ARBA" id="ARBA00022723"/>
    </source>
</evidence>
<protein>
    <recommendedName>
        <fullName evidence="3">DNA repair protein REV1</fullName>
    </recommendedName>
</protein>
<dbReference type="Gene3D" id="3.30.1490.100">
    <property type="entry name" value="DNA polymerase, Y-family, little finger domain"/>
    <property type="match status" value="1"/>
</dbReference>
<dbReference type="InterPro" id="IPR053848">
    <property type="entry name" value="IMS_HHH_1"/>
</dbReference>
<dbReference type="PANTHER" id="PTHR45990:SF1">
    <property type="entry name" value="DNA REPAIR PROTEIN REV1"/>
    <property type="match status" value="1"/>
</dbReference>
<dbReference type="GO" id="GO:0006281">
    <property type="term" value="P:DNA repair"/>
    <property type="evidence" value="ECO:0007669"/>
    <property type="project" value="UniProtKB-KW"/>
</dbReference>
<dbReference type="PANTHER" id="PTHR45990">
    <property type="entry name" value="DNA REPAIR PROTEIN REV1"/>
    <property type="match status" value="1"/>
</dbReference>
<keyword evidence="5" id="KW-0808">Transferase</keyword>
<keyword evidence="6" id="KW-0548">Nucleotidyltransferase</keyword>
<dbReference type="PROSITE" id="PS50173">
    <property type="entry name" value="UMUC"/>
    <property type="match status" value="1"/>
</dbReference>
<dbReference type="InterPro" id="IPR036775">
    <property type="entry name" value="DNA_pol_Y-fam_lit_finger_sf"/>
</dbReference>
<dbReference type="FunFam" id="3.30.1490.100:FF:000001">
    <property type="entry name" value="DNA repair protein REV1"/>
    <property type="match status" value="1"/>
</dbReference>
<dbReference type="Proteomes" id="UP001432322">
    <property type="component" value="Unassembled WGS sequence"/>
</dbReference>
<dbReference type="Pfam" id="PF21999">
    <property type="entry name" value="IMS_HHH_1"/>
    <property type="match status" value="1"/>
</dbReference>
<dbReference type="GO" id="GO:0042276">
    <property type="term" value="P:error-prone translesion synthesis"/>
    <property type="evidence" value="ECO:0007669"/>
    <property type="project" value="TreeGrafter"/>
</dbReference>
<dbReference type="GO" id="GO:0005634">
    <property type="term" value="C:nucleus"/>
    <property type="evidence" value="ECO:0007669"/>
    <property type="project" value="UniProtKB-SubCell"/>
</dbReference>
<dbReference type="Pfam" id="PF00817">
    <property type="entry name" value="IMS"/>
    <property type="match status" value="1"/>
</dbReference>
<evidence type="ECO:0000256" key="12">
    <source>
        <dbReference type="ARBA" id="ARBA00023242"/>
    </source>
</evidence>
<dbReference type="AlphaFoldDB" id="A0AAV5VJ45"/>
<comment type="caution">
    <text evidence="14">The sequence shown here is derived from an EMBL/GenBank/DDBJ whole genome shotgun (WGS) entry which is preliminary data.</text>
</comment>
<dbReference type="Gene3D" id="3.30.70.270">
    <property type="match status" value="1"/>
</dbReference>
<evidence type="ECO:0000259" key="13">
    <source>
        <dbReference type="PROSITE" id="PS50173"/>
    </source>
</evidence>
<keyword evidence="12" id="KW-0539">Nucleus</keyword>
<dbReference type="InterPro" id="IPR017961">
    <property type="entry name" value="DNA_pol_Y-fam_little_finger"/>
</dbReference>
<dbReference type="InterPro" id="IPR001126">
    <property type="entry name" value="UmuC"/>
</dbReference>
<proteinExistence type="inferred from homology"/>
<organism evidence="14 15">
    <name type="scientific">Pristionchus fissidentatus</name>
    <dbReference type="NCBI Taxonomy" id="1538716"/>
    <lineage>
        <taxon>Eukaryota</taxon>
        <taxon>Metazoa</taxon>
        <taxon>Ecdysozoa</taxon>
        <taxon>Nematoda</taxon>
        <taxon>Chromadorea</taxon>
        <taxon>Rhabditida</taxon>
        <taxon>Rhabditina</taxon>
        <taxon>Diplogasteromorpha</taxon>
        <taxon>Diplogasteroidea</taxon>
        <taxon>Neodiplogasteridae</taxon>
        <taxon>Pristionchus</taxon>
    </lineage>
</organism>
<keyword evidence="8" id="KW-0227">DNA damage</keyword>
<dbReference type="Gene3D" id="3.40.1170.60">
    <property type="match status" value="1"/>
</dbReference>
<dbReference type="GO" id="GO:0070987">
    <property type="term" value="P:error-free translesion synthesis"/>
    <property type="evidence" value="ECO:0007669"/>
    <property type="project" value="TreeGrafter"/>
</dbReference>
<keyword evidence="11" id="KW-0234">DNA repair</keyword>
<evidence type="ECO:0000256" key="6">
    <source>
        <dbReference type="ARBA" id="ARBA00022695"/>
    </source>
</evidence>
<dbReference type="GO" id="GO:0017125">
    <property type="term" value="F:deoxycytidyl transferase activity"/>
    <property type="evidence" value="ECO:0007669"/>
    <property type="project" value="TreeGrafter"/>
</dbReference>
<sequence>RPELRGKPVAVTHSSGSKDATGFSEIASCSYEARARGVKNGSLVRDALRKCTDLVCVPYQFDDYRLVSKMIYDIVARHTLELRAVSCDEMYVDATSLIRSLDGDSSVDGTIDYRNPLGPVAVANYLRAEIRDQTGCPASVGIGPSPLIARLATRFAKPDGVKWVQKEEMEQFVGDQRVSDLPGVGYSTFQKLQRFGGESMKCSELRQYEEAELEEAVGKKTANMIYRMIRGVDESDVLVERVRKSVSCDINYGIRFTKEEELHQFLASLASQLEKKLLQARMKAGAITLKVMVRSADAPVETAKYLGHGRCDTHTRCGRLDPACGDAEKLMTEARKLMKSIKVPVQELRGIGIQLGRLVPSNSAARPLASEINRFFAPKKAGGEFGLGMMRDKKKLEEKKKGGKRGRGVRYDKWGDEVEDHRRQMKDFMVKEINIPTRMHMPPSKLQKLEWKTPKRLSFLGEFLMPKIKVKIMELMIEAPSPSSIGPILLHGWALIQRAELKALREFARATMLAVESSCVADGWMFTVRSMGREWEAMCGNRFGAIPDLLGRESRKEMNEVIDGAWKEIEDEDEKEEEKEYGIEK</sequence>
<keyword evidence="15" id="KW-1185">Reference proteome</keyword>
<keyword evidence="7" id="KW-0479">Metal-binding</keyword>
<evidence type="ECO:0000256" key="2">
    <source>
        <dbReference type="ARBA" id="ARBA00010945"/>
    </source>
</evidence>
<comment type="similarity">
    <text evidence="2">Belongs to the DNA polymerase type-Y family.</text>
</comment>
<dbReference type="GO" id="GO:0003887">
    <property type="term" value="F:DNA-directed DNA polymerase activity"/>
    <property type="evidence" value="ECO:0007669"/>
    <property type="project" value="InterPro"/>
</dbReference>
<feature type="domain" description="UmuC" evidence="13">
    <location>
        <begin position="1"/>
        <end position="185"/>
    </location>
</feature>
<name>A0AAV5VJ45_9BILA</name>
<evidence type="ECO:0000256" key="1">
    <source>
        <dbReference type="ARBA" id="ARBA00004123"/>
    </source>
</evidence>
<keyword evidence="10" id="KW-0238">DNA-binding</keyword>
<dbReference type="SUPFAM" id="SSF56672">
    <property type="entry name" value="DNA/RNA polymerases"/>
    <property type="match status" value="1"/>
</dbReference>
<dbReference type="SUPFAM" id="SSF100879">
    <property type="entry name" value="Lesion bypass DNA polymerase (Y-family), little finger domain"/>
    <property type="match status" value="1"/>
</dbReference>